<dbReference type="Pfam" id="PF08282">
    <property type="entry name" value="Hydrolase_3"/>
    <property type="match status" value="1"/>
</dbReference>
<accession>A0A6J6ZXE0</accession>
<proteinExistence type="predicted"/>
<protein>
    <submittedName>
        <fullName evidence="1">Unannotated protein</fullName>
    </submittedName>
</protein>
<dbReference type="AlphaFoldDB" id="A0A6J6ZXE0"/>
<sequence length="269" mass="28413">MNSFQAIATDLDGTLLRSDGTVSARTRAAVIGAEDSGLRFVIATGRPPRWIAPIVEQLGDRGLVICANGAAVYDPAEHRLVSCVELKAEVVLSLVDEIQEAFPDALLGCEQGFDFSLDESFKQKNQGLVGSWKLEGLRVGPIRSFLDRDVLKLIVRLPSPAAPGSADALQSVVGDRALVTHSIDESFLELSHPSVHKAAAIEQLLSGSGIAASQVVAFGDMPNDLEMIRWAGHGVAVANADPLLKAAADEVTASNDEDGVAVVIERLLG</sequence>
<gene>
    <name evidence="1" type="ORF">UFOPK3046_01960</name>
    <name evidence="2" type="ORF">UFOPK4173_02084</name>
</gene>
<dbReference type="CDD" id="cd07516">
    <property type="entry name" value="HAD_Pase"/>
    <property type="match status" value="1"/>
</dbReference>
<dbReference type="EMBL" id="CAFAAQ010000258">
    <property type="protein sequence ID" value="CAB4825118.1"/>
    <property type="molecule type" value="Genomic_DNA"/>
</dbReference>
<dbReference type="InterPro" id="IPR023214">
    <property type="entry name" value="HAD_sf"/>
</dbReference>
<evidence type="ECO:0000313" key="1">
    <source>
        <dbReference type="EMBL" id="CAB4825118.1"/>
    </source>
</evidence>
<dbReference type="GO" id="GO:0005829">
    <property type="term" value="C:cytosol"/>
    <property type="evidence" value="ECO:0007669"/>
    <property type="project" value="TreeGrafter"/>
</dbReference>
<dbReference type="InterPro" id="IPR036412">
    <property type="entry name" value="HAD-like_sf"/>
</dbReference>
<dbReference type="InterPro" id="IPR006379">
    <property type="entry name" value="HAD-SF_hydro_IIB"/>
</dbReference>
<dbReference type="GO" id="GO:0000287">
    <property type="term" value="F:magnesium ion binding"/>
    <property type="evidence" value="ECO:0007669"/>
    <property type="project" value="TreeGrafter"/>
</dbReference>
<dbReference type="Gene3D" id="3.40.50.1000">
    <property type="entry name" value="HAD superfamily/HAD-like"/>
    <property type="match status" value="1"/>
</dbReference>
<dbReference type="PANTHER" id="PTHR10000">
    <property type="entry name" value="PHOSPHOSERINE PHOSPHATASE"/>
    <property type="match status" value="1"/>
</dbReference>
<organism evidence="1">
    <name type="scientific">freshwater metagenome</name>
    <dbReference type="NCBI Taxonomy" id="449393"/>
    <lineage>
        <taxon>unclassified sequences</taxon>
        <taxon>metagenomes</taxon>
        <taxon>ecological metagenomes</taxon>
    </lineage>
</organism>
<dbReference type="NCBIfam" id="TIGR00099">
    <property type="entry name" value="Cof-subfamily"/>
    <property type="match status" value="1"/>
</dbReference>
<name>A0A6J6ZXE0_9ZZZZ</name>
<dbReference type="InterPro" id="IPR000150">
    <property type="entry name" value="Cof"/>
</dbReference>
<reference evidence="1" key="1">
    <citation type="submission" date="2020-05" db="EMBL/GenBank/DDBJ databases">
        <authorList>
            <person name="Chiriac C."/>
            <person name="Salcher M."/>
            <person name="Ghai R."/>
            <person name="Kavagutti S V."/>
        </authorList>
    </citation>
    <scope>NUCLEOTIDE SEQUENCE</scope>
</reference>
<evidence type="ECO:0000313" key="2">
    <source>
        <dbReference type="EMBL" id="CAB5042155.1"/>
    </source>
</evidence>
<dbReference type="SUPFAM" id="SSF56784">
    <property type="entry name" value="HAD-like"/>
    <property type="match status" value="1"/>
</dbReference>
<dbReference type="Gene3D" id="3.30.1240.10">
    <property type="match status" value="1"/>
</dbReference>
<dbReference type="GO" id="GO:0016791">
    <property type="term" value="F:phosphatase activity"/>
    <property type="evidence" value="ECO:0007669"/>
    <property type="project" value="UniProtKB-ARBA"/>
</dbReference>
<dbReference type="NCBIfam" id="TIGR01484">
    <property type="entry name" value="HAD-SF-IIB"/>
    <property type="match status" value="1"/>
</dbReference>
<dbReference type="PANTHER" id="PTHR10000:SF8">
    <property type="entry name" value="HAD SUPERFAMILY HYDROLASE-LIKE, TYPE 3"/>
    <property type="match status" value="1"/>
</dbReference>
<dbReference type="EMBL" id="CAFBPW010000365">
    <property type="protein sequence ID" value="CAB5042155.1"/>
    <property type="molecule type" value="Genomic_DNA"/>
</dbReference>